<dbReference type="EMBL" id="QNSE01000006">
    <property type="protein sequence ID" value="RBP83568.1"/>
    <property type="molecule type" value="Genomic_DNA"/>
</dbReference>
<dbReference type="SMART" id="SM01252">
    <property type="entry name" value="KilA-N"/>
    <property type="match status" value="1"/>
</dbReference>
<evidence type="ECO:0000259" key="1">
    <source>
        <dbReference type="PROSITE" id="PS51301"/>
    </source>
</evidence>
<proteinExistence type="predicted"/>
<dbReference type="AlphaFoldDB" id="A0A366JCE5"/>
<dbReference type="Pfam" id="PF04383">
    <property type="entry name" value="KilA-N"/>
    <property type="match status" value="1"/>
</dbReference>
<keyword evidence="3" id="KW-1185">Reference proteome</keyword>
<reference evidence="2 3" key="1">
    <citation type="submission" date="2018-06" db="EMBL/GenBank/DDBJ databases">
        <title>Genomic Encyclopedia of Type Strains, Phase III (KMG-III): the genomes of soil and plant-associated and newly described type strains.</title>
        <authorList>
            <person name="Whitman W."/>
        </authorList>
    </citation>
    <scope>NUCLEOTIDE SEQUENCE [LARGE SCALE GENOMIC DNA]</scope>
    <source>
        <strain evidence="2 3">CECT 7377</strain>
    </source>
</reference>
<sequence length="198" mass="22260">MAHLIISSKDIRTLDGLYSLNDLHVVSGATRKHQPANFLRLETTQELIAEIDRSSDLRNGIERCADMHNAVKSKRGGADKGTWVCKELVYAYAMWISPKFNLEVIRAFDQAQQPEPEPVQQTLPAPIQDDEKLKLINDIAKSLGITESIAVVPAIDIMNMIQTIRNYQQLARIQTNPAWVDQTIERVKNATGRHFGEG</sequence>
<dbReference type="InterPro" id="IPR017880">
    <property type="entry name" value="KilA_N"/>
</dbReference>
<evidence type="ECO:0000313" key="2">
    <source>
        <dbReference type="EMBL" id="RBP83568.1"/>
    </source>
</evidence>
<gene>
    <name evidence="2" type="ORF">DFP80_106217</name>
</gene>
<dbReference type="OrthoDB" id="5298460at2"/>
<feature type="domain" description="KilA-N" evidence="1">
    <location>
        <begin position="1"/>
        <end position="111"/>
    </location>
</feature>
<accession>A0A366JCE5</accession>
<organism evidence="2 3">
    <name type="scientific">Marinomonas rhizomae</name>
    <dbReference type="NCBI Taxonomy" id="491948"/>
    <lineage>
        <taxon>Bacteria</taxon>
        <taxon>Pseudomonadati</taxon>
        <taxon>Pseudomonadota</taxon>
        <taxon>Gammaproteobacteria</taxon>
        <taxon>Oceanospirillales</taxon>
        <taxon>Oceanospirillaceae</taxon>
        <taxon>Marinomonas</taxon>
    </lineage>
</organism>
<comment type="caution">
    <text evidence="2">The sequence shown here is derived from an EMBL/GenBank/DDBJ whole genome shotgun (WGS) entry which is preliminary data.</text>
</comment>
<name>A0A366JCE5_9GAMM</name>
<evidence type="ECO:0000313" key="3">
    <source>
        <dbReference type="Proteomes" id="UP000252792"/>
    </source>
</evidence>
<protein>
    <submittedName>
        <fullName evidence="2">KilA domain-containing protein</fullName>
    </submittedName>
</protein>
<dbReference type="PROSITE" id="PS51301">
    <property type="entry name" value="KILA_N"/>
    <property type="match status" value="1"/>
</dbReference>
<dbReference type="InterPro" id="IPR018004">
    <property type="entry name" value="KilA/APSES_HTH"/>
</dbReference>
<dbReference type="Proteomes" id="UP000252792">
    <property type="component" value="Unassembled WGS sequence"/>
</dbReference>
<dbReference type="RefSeq" id="WP_113916539.1">
    <property type="nucleotide sequence ID" value="NZ_QNSE01000006.1"/>
</dbReference>